<dbReference type="InterPro" id="IPR036514">
    <property type="entry name" value="SGNH_hydro_sf"/>
</dbReference>
<evidence type="ECO:0000313" key="3">
    <source>
        <dbReference type="Proteomes" id="UP000256970"/>
    </source>
</evidence>
<dbReference type="InterPro" id="IPR013830">
    <property type="entry name" value="SGNH_hydro"/>
</dbReference>
<evidence type="ECO:0000313" key="2">
    <source>
        <dbReference type="EMBL" id="SZX69625.1"/>
    </source>
</evidence>
<dbReference type="Proteomes" id="UP000256970">
    <property type="component" value="Unassembled WGS sequence"/>
</dbReference>
<dbReference type="Pfam" id="PF13472">
    <property type="entry name" value="Lipase_GDSL_2"/>
    <property type="match status" value="1"/>
</dbReference>
<protein>
    <recommendedName>
        <fullName evidence="1">SGNH hydrolase-type esterase domain-containing protein</fullName>
    </recommendedName>
</protein>
<keyword evidence="3" id="KW-1185">Reference proteome</keyword>
<dbReference type="AlphaFoldDB" id="A0A383VVW7"/>
<accession>A0A383VVW7</accession>
<dbReference type="CDD" id="cd00229">
    <property type="entry name" value="SGNH_hydrolase"/>
    <property type="match status" value="1"/>
</dbReference>
<dbReference type="PANTHER" id="PTHR30383:SF19">
    <property type="entry name" value="FIBRONECTIN TYPE-III DOMAIN-CONTAINING PROTEIN"/>
    <property type="match status" value="1"/>
</dbReference>
<reference evidence="2 3" key="1">
    <citation type="submission" date="2016-10" db="EMBL/GenBank/DDBJ databases">
        <authorList>
            <person name="Cai Z."/>
        </authorList>
    </citation>
    <scope>NUCLEOTIDE SEQUENCE [LARGE SCALE GENOMIC DNA]</scope>
</reference>
<gene>
    <name evidence="2" type="ORF">BQ4739_LOCUS9919</name>
</gene>
<dbReference type="GO" id="GO:0004622">
    <property type="term" value="F:phosphatidylcholine lysophospholipase activity"/>
    <property type="evidence" value="ECO:0007669"/>
    <property type="project" value="TreeGrafter"/>
</dbReference>
<organism evidence="2 3">
    <name type="scientific">Tetradesmus obliquus</name>
    <name type="common">Green alga</name>
    <name type="synonym">Acutodesmus obliquus</name>
    <dbReference type="NCBI Taxonomy" id="3088"/>
    <lineage>
        <taxon>Eukaryota</taxon>
        <taxon>Viridiplantae</taxon>
        <taxon>Chlorophyta</taxon>
        <taxon>core chlorophytes</taxon>
        <taxon>Chlorophyceae</taxon>
        <taxon>CS clade</taxon>
        <taxon>Sphaeropleales</taxon>
        <taxon>Scenedesmaceae</taxon>
        <taxon>Tetradesmus</taxon>
    </lineage>
</organism>
<name>A0A383VVW7_TETOB</name>
<sequence>MAAASLCSAARLPTRQHRGLLAVAASTGPRQAAKPLLGLDRANKKLRVLAFGDSITEGWINSAYTKVPWSPRVQQKLQQKLGGDWNIEVVNGGVGSAGVLDRLNDAFRQQLSSARSAGRPYHFITFEAGINDLLLQNRNAPEIFERMKELWALANAEGSTVAVIPTLPTNVAGEREQQRLALTAKVREYVKQQRAAGNKGLFIIDVEQTFAYLSLSPERRAQLFDDGVHLTVYGYELLGDLVTQGLANAMDL</sequence>
<dbReference type="Gene3D" id="3.40.50.1110">
    <property type="entry name" value="SGNH hydrolase"/>
    <property type="match status" value="1"/>
</dbReference>
<dbReference type="PANTHER" id="PTHR30383">
    <property type="entry name" value="THIOESTERASE 1/PROTEASE 1/LYSOPHOSPHOLIPASE L1"/>
    <property type="match status" value="1"/>
</dbReference>
<feature type="domain" description="SGNH hydrolase-type esterase" evidence="1">
    <location>
        <begin position="50"/>
        <end position="237"/>
    </location>
</feature>
<proteinExistence type="predicted"/>
<dbReference type="InterPro" id="IPR051532">
    <property type="entry name" value="Ester_Hydrolysis_Enzymes"/>
</dbReference>
<dbReference type="SUPFAM" id="SSF52266">
    <property type="entry name" value="SGNH hydrolase"/>
    <property type="match status" value="1"/>
</dbReference>
<evidence type="ECO:0000259" key="1">
    <source>
        <dbReference type="Pfam" id="PF13472"/>
    </source>
</evidence>
<dbReference type="EMBL" id="FNXT01000942">
    <property type="protein sequence ID" value="SZX69625.1"/>
    <property type="molecule type" value="Genomic_DNA"/>
</dbReference>